<reference evidence="1 2" key="1">
    <citation type="submission" date="2017-02" db="EMBL/GenBank/DDBJ databases">
        <title>Chromobacterium haemolyticum H5244.</title>
        <authorList>
            <person name="Gulvik C.A."/>
        </authorList>
    </citation>
    <scope>NUCLEOTIDE SEQUENCE [LARGE SCALE GENOMIC DNA]</scope>
    <source>
        <strain evidence="1 2">H5244</strain>
    </source>
</reference>
<name>A0A1W0D5J8_9NEIS</name>
<sequence length="66" mass="7296">MSQVQMINKIIELCSAADLPDAHHRYDSAKRVLFAMQCARAFPSDVSAYDQAVRAFAEAFFGKDAA</sequence>
<accession>A0A1W0D5J8</accession>
<dbReference type="AlphaFoldDB" id="A0A1W0D5J8"/>
<comment type="caution">
    <text evidence="1">The sequence shown here is derived from an EMBL/GenBank/DDBJ whole genome shotgun (WGS) entry which is preliminary data.</text>
</comment>
<evidence type="ECO:0000313" key="2">
    <source>
        <dbReference type="Proteomes" id="UP000192721"/>
    </source>
</evidence>
<gene>
    <name evidence="1" type="ORF">B0T45_05860</name>
</gene>
<dbReference type="Proteomes" id="UP000192721">
    <property type="component" value="Unassembled WGS sequence"/>
</dbReference>
<evidence type="ECO:0000313" key="1">
    <source>
        <dbReference type="EMBL" id="OQS42315.1"/>
    </source>
</evidence>
<dbReference type="RefSeq" id="WP_081554897.1">
    <property type="nucleotide sequence ID" value="NZ_MUKV01000005.1"/>
</dbReference>
<proteinExistence type="predicted"/>
<dbReference type="EMBL" id="MUKV01000005">
    <property type="protein sequence ID" value="OQS42315.1"/>
    <property type="molecule type" value="Genomic_DNA"/>
</dbReference>
<protein>
    <submittedName>
        <fullName evidence="1">Uncharacterized protein</fullName>
    </submittedName>
</protein>
<organism evidence="1 2">
    <name type="scientific">Chromobacterium haemolyticum</name>
    <dbReference type="NCBI Taxonomy" id="394935"/>
    <lineage>
        <taxon>Bacteria</taxon>
        <taxon>Pseudomonadati</taxon>
        <taxon>Pseudomonadota</taxon>
        <taxon>Betaproteobacteria</taxon>
        <taxon>Neisseriales</taxon>
        <taxon>Chromobacteriaceae</taxon>
        <taxon>Chromobacterium</taxon>
    </lineage>
</organism>